<evidence type="ECO:0000313" key="3">
    <source>
        <dbReference type="Proteomes" id="UP000765509"/>
    </source>
</evidence>
<dbReference type="InterPro" id="IPR036249">
    <property type="entry name" value="Thioredoxin-like_sf"/>
</dbReference>
<dbReference type="Gene3D" id="3.40.30.10">
    <property type="entry name" value="Glutaredoxin"/>
    <property type="match status" value="1"/>
</dbReference>
<evidence type="ECO:0000313" key="2">
    <source>
        <dbReference type="EMBL" id="MBW0536428.1"/>
    </source>
</evidence>
<feature type="compositionally biased region" description="Polar residues" evidence="1">
    <location>
        <begin position="36"/>
        <end position="45"/>
    </location>
</feature>
<evidence type="ECO:0000256" key="1">
    <source>
        <dbReference type="SAM" id="MobiDB-lite"/>
    </source>
</evidence>
<name>A0A9Q3FED2_9BASI</name>
<accession>A0A9Q3FED2</accession>
<dbReference type="CDD" id="cd03062">
    <property type="entry name" value="TRX_Fd_Sucrase"/>
    <property type="match status" value="1"/>
</dbReference>
<dbReference type="PANTHER" id="PTHR31902">
    <property type="entry name" value="ACTIN PATCHES DISTAL PROTEIN 1"/>
    <property type="match status" value="1"/>
</dbReference>
<reference evidence="2" key="1">
    <citation type="submission" date="2021-03" db="EMBL/GenBank/DDBJ databases">
        <title>Draft genome sequence of rust myrtle Austropuccinia psidii MF-1, a brazilian biotype.</title>
        <authorList>
            <person name="Quecine M.C."/>
            <person name="Pachon D.M.R."/>
            <person name="Bonatelli M.L."/>
            <person name="Correr F.H."/>
            <person name="Franceschini L.M."/>
            <person name="Leite T.F."/>
            <person name="Margarido G.R.A."/>
            <person name="Almeida C.A."/>
            <person name="Ferrarezi J.A."/>
            <person name="Labate C.A."/>
        </authorList>
    </citation>
    <scope>NUCLEOTIDE SEQUENCE</scope>
    <source>
        <strain evidence="2">MF-1</strain>
    </source>
</reference>
<protein>
    <submittedName>
        <fullName evidence="2">Uncharacterized protein</fullName>
    </submittedName>
</protein>
<dbReference type="OrthoDB" id="10253744at2759"/>
<dbReference type="InterPro" id="IPR009737">
    <property type="entry name" value="Aim32/Apd1-like"/>
</dbReference>
<dbReference type="EMBL" id="AVOT02041161">
    <property type="protein sequence ID" value="MBW0536428.1"/>
    <property type="molecule type" value="Genomic_DNA"/>
</dbReference>
<comment type="caution">
    <text evidence="2">The sequence shown here is derived from an EMBL/GenBank/DDBJ whole genome shotgun (WGS) entry which is preliminary data.</text>
</comment>
<organism evidence="2 3">
    <name type="scientific">Austropuccinia psidii MF-1</name>
    <dbReference type="NCBI Taxonomy" id="1389203"/>
    <lineage>
        <taxon>Eukaryota</taxon>
        <taxon>Fungi</taxon>
        <taxon>Dikarya</taxon>
        <taxon>Basidiomycota</taxon>
        <taxon>Pucciniomycotina</taxon>
        <taxon>Pucciniomycetes</taxon>
        <taxon>Pucciniales</taxon>
        <taxon>Sphaerophragmiaceae</taxon>
        <taxon>Austropuccinia</taxon>
    </lineage>
</organism>
<feature type="region of interest" description="Disordered" evidence="1">
    <location>
        <begin position="1"/>
        <end position="45"/>
    </location>
</feature>
<dbReference type="Proteomes" id="UP000765509">
    <property type="component" value="Unassembled WGS sequence"/>
</dbReference>
<gene>
    <name evidence="2" type="ORF">O181_076143</name>
</gene>
<keyword evidence="3" id="KW-1185">Reference proteome</keyword>
<dbReference type="AlphaFoldDB" id="A0A9Q3FED2"/>
<sequence length="382" mass="42713">MQSKSAGNLINSNQITSNHQLNKSKKHNSVKSNHSTYQSDSLTRHFPSSSTIESLKQFGIPLSSCQDCQLGHDSASVPFNLDGYPENFSIDTKTPLLGHIKPFDLLILCSSGKTDWPHDVCKDPLSIPGQLRKLYPKLPNSTKLSIPGIFPLPKHLQNNQINNSKNLQSLDSDQSLQQNLNLAILSSSHFSTSNNDQSHSLIILPDWVRITEVTLNNLPNFKENLQSSQTNQKQIQGNSKKSKLPYQVIILICSHKTRDKRCSISAGVLEEEMIQSIESNLEDWKVDCRGDYDLNHIDDDENWAGIFKVSHTGGHKFAGNMIINFPFGTSIWYGRVTKADCKRIVQETIISKNVIPELLKGGVGLNQLKNLPSCSQKNSLNW</sequence>
<dbReference type="SUPFAM" id="SSF52833">
    <property type="entry name" value="Thioredoxin-like"/>
    <property type="match status" value="1"/>
</dbReference>
<dbReference type="Pfam" id="PF06999">
    <property type="entry name" value="Suc_Fer-like"/>
    <property type="match status" value="1"/>
</dbReference>
<feature type="compositionally biased region" description="Polar residues" evidence="1">
    <location>
        <begin position="1"/>
        <end position="21"/>
    </location>
</feature>
<proteinExistence type="predicted"/>
<dbReference type="PANTHER" id="PTHR31902:SF14">
    <property type="entry name" value="ACTIN PATCHES DISTAL PROTEIN 1"/>
    <property type="match status" value="1"/>
</dbReference>